<keyword evidence="3" id="KW-1185">Reference proteome</keyword>
<organism evidence="2 3">
    <name type="scientific">Puccinia striiformis</name>
    <dbReference type="NCBI Taxonomy" id="27350"/>
    <lineage>
        <taxon>Eukaryota</taxon>
        <taxon>Fungi</taxon>
        <taxon>Dikarya</taxon>
        <taxon>Basidiomycota</taxon>
        <taxon>Pucciniomycotina</taxon>
        <taxon>Pucciniomycetes</taxon>
        <taxon>Pucciniales</taxon>
        <taxon>Pucciniaceae</taxon>
        <taxon>Puccinia</taxon>
    </lineage>
</organism>
<protein>
    <submittedName>
        <fullName evidence="2">Uncharacterized protein</fullName>
    </submittedName>
</protein>
<name>A0A2S4W7C6_9BASI</name>
<dbReference type="AlphaFoldDB" id="A0A2S4W7C6"/>
<dbReference type="Proteomes" id="UP000239156">
    <property type="component" value="Unassembled WGS sequence"/>
</dbReference>
<evidence type="ECO:0000313" key="2">
    <source>
        <dbReference type="EMBL" id="POW17658.1"/>
    </source>
</evidence>
<sequence length="345" mass="36762">MTRLRNFRMNIHTMFTLSAIVGWSFFAPILGAPWPKPILAGAGADVVRAAESLKGGEQTGQSALRGADGKAATKLNDVAGVKGALPKPSPPLTLGSESHHVDSLKITGSSGSAQVISELRGTGPASPIAPTKATEEPQPQSIQPPPEGHSTDGTQASKFPKESPGGRLSTLPRTTLKDTGPSSRTSEEKEKMYNQILARFSSRFSNWAFKNQDRLIPKAGAQLKEVGHLKLNSLTSQVARLWSKGIKLKLINSGAKSAVGKAFDAAGVVYAPYTPTKKIISIQKSNRATNSDAVGQREVLAKLYNYVAKKVPKKNKFNGHPIFSTGVKPGGNSMLLEYCPRTILA</sequence>
<comment type="caution">
    <text evidence="2">The sequence shown here is derived from an EMBL/GenBank/DDBJ whole genome shotgun (WGS) entry which is preliminary data.</text>
</comment>
<evidence type="ECO:0000313" key="3">
    <source>
        <dbReference type="Proteomes" id="UP000239156"/>
    </source>
</evidence>
<reference evidence="2" key="1">
    <citation type="submission" date="2017-12" db="EMBL/GenBank/DDBJ databases">
        <title>Gene loss provides genomic basis for host adaptation in cereal stripe rust fungi.</title>
        <authorList>
            <person name="Xia C."/>
        </authorList>
    </citation>
    <scope>NUCLEOTIDE SEQUENCE [LARGE SCALE GENOMIC DNA]</scope>
    <source>
        <strain evidence="2">93-210</strain>
    </source>
</reference>
<dbReference type="VEuPathDB" id="FungiDB:PSTT_00494"/>
<dbReference type="EMBL" id="PKSL01000002">
    <property type="protein sequence ID" value="POW17658.1"/>
    <property type="molecule type" value="Genomic_DNA"/>
</dbReference>
<feature type="region of interest" description="Disordered" evidence="1">
    <location>
        <begin position="120"/>
        <end position="190"/>
    </location>
</feature>
<dbReference type="VEuPathDB" id="FungiDB:PSHT_03363"/>
<accession>A0A2S4W7C6</accession>
<feature type="region of interest" description="Disordered" evidence="1">
    <location>
        <begin position="80"/>
        <end position="99"/>
    </location>
</feature>
<gene>
    <name evidence="2" type="ORF">PSTT_00494</name>
</gene>
<evidence type="ECO:0000256" key="1">
    <source>
        <dbReference type="SAM" id="MobiDB-lite"/>
    </source>
</evidence>
<proteinExistence type="predicted"/>